<evidence type="ECO:0000256" key="4">
    <source>
        <dbReference type="ARBA" id="ARBA00022692"/>
    </source>
</evidence>
<comment type="similarity">
    <text evidence="2">Belongs to the G-protein coupled receptor 3 family.</text>
</comment>
<keyword evidence="5 13" id="KW-1133">Transmembrane helix</keyword>
<keyword evidence="4 13" id="KW-0812">Transmembrane</keyword>
<evidence type="ECO:0000256" key="2">
    <source>
        <dbReference type="ARBA" id="ARBA00007242"/>
    </source>
</evidence>
<feature type="transmembrane region" description="Helical" evidence="13">
    <location>
        <begin position="187"/>
        <end position="204"/>
    </location>
</feature>
<dbReference type="EnsemblMetazoa" id="SSS_7496s_mrna">
    <property type="protein sequence ID" value="KAF7493211.1"/>
    <property type="gene ID" value="SSS_7496"/>
</dbReference>
<dbReference type="InterPro" id="IPR001828">
    <property type="entry name" value="ANF_lig-bd_rcpt"/>
</dbReference>
<evidence type="ECO:0000259" key="14">
    <source>
        <dbReference type="PROSITE" id="PS50259"/>
    </source>
</evidence>
<evidence type="ECO:0000313" key="15">
    <source>
        <dbReference type="EMBL" id="KAF7493211.1"/>
    </source>
</evidence>
<dbReference type="Gene3D" id="3.40.50.2300">
    <property type="match status" value="2"/>
</dbReference>
<dbReference type="FunFam" id="3.40.50.2300:FF:000145">
    <property type="entry name" value="Glutamate receptor, metabotropic"/>
    <property type="match status" value="1"/>
</dbReference>
<name>A0A834RAV5_SARSC</name>
<dbReference type="FunFam" id="3.40.50.2300:FF:000681">
    <property type="entry name" value="Metabotropic glutamate receptor-like Protein"/>
    <property type="match status" value="1"/>
</dbReference>
<proteinExistence type="inferred from homology"/>
<evidence type="ECO:0000256" key="10">
    <source>
        <dbReference type="ARBA" id="ARBA00023224"/>
    </source>
</evidence>
<dbReference type="FunFam" id="2.10.50.30:FF:000001">
    <property type="entry name" value="metabotropic glutamate receptor 1"/>
    <property type="match status" value="1"/>
</dbReference>
<organism evidence="15">
    <name type="scientific">Sarcoptes scabiei</name>
    <name type="common">Itch mite</name>
    <name type="synonym">Acarus scabiei</name>
    <dbReference type="NCBI Taxonomy" id="52283"/>
    <lineage>
        <taxon>Eukaryota</taxon>
        <taxon>Metazoa</taxon>
        <taxon>Ecdysozoa</taxon>
        <taxon>Arthropoda</taxon>
        <taxon>Chelicerata</taxon>
        <taxon>Arachnida</taxon>
        <taxon>Acari</taxon>
        <taxon>Acariformes</taxon>
        <taxon>Sarcoptiformes</taxon>
        <taxon>Astigmata</taxon>
        <taxon>Psoroptidia</taxon>
        <taxon>Sarcoptoidea</taxon>
        <taxon>Sarcoptidae</taxon>
        <taxon>Sarcoptinae</taxon>
        <taxon>Sarcoptes</taxon>
    </lineage>
</organism>
<feature type="compositionally biased region" description="Low complexity" evidence="12">
    <location>
        <begin position="1429"/>
        <end position="1502"/>
    </location>
</feature>
<dbReference type="Pfam" id="PF01094">
    <property type="entry name" value="ANF_receptor"/>
    <property type="match status" value="1"/>
</dbReference>
<feature type="compositionally biased region" description="Acidic residues" evidence="12">
    <location>
        <begin position="408"/>
        <end position="434"/>
    </location>
</feature>
<feature type="region of interest" description="Disordered" evidence="12">
    <location>
        <begin position="1427"/>
        <end position="1502"/>
    </location>
</feature>
<keyword evidence="7 13" id="KW-0472">Membrane</keyword>
<feature type="compositionally biased region" description="Low complexity" evidence="12">
    <location>
        <begin position="211"/>
        <end position="231"/>
    </location>
</feature>
<evidence type="ECO:0000256" key="5">
    <source>
        <dbReference type="ARBA" id="ARBA00022989"/>
    </source>
</evidence>
<dbReference type="SUPFAM" id="SSF53822">
    <property type="entry name" value="Periplasmic binding protein-like I"/>
    <property type="match status" value="1"/>
</dbReference>
<dbReference type="InterPro" id="IPR000162">
    <property type="entry name" value="GPCR_3_mtglu_rcpt"/>
</dbReference>
<feature type="transmembrane region" description="Helical" evidence="13">
    <location>
        <begin position="136"/>
        <end position="155"/>
    </location>
</feature>
<feature type="transmembrane region" description="Helical" evidence="13">
    <location>
        <begin position="1150"/>
        <end position="1177"/>
    </location>
</feature>
<dbReference type="Gene3D" id="2.10.50.30">
    <property type="entry name" value="GPCR, family 3, nine cysteines domain"/>
    <property type="match status" value="1"/>
</dbReference>
<feature type="transmembrane region" description="Helical" evidence="13">
    <location>
        <begin position="1311"/>
        <end position="1332"/>
    </location>
</feature>
<dbReference type="PANTHER" id="PTHR24060">
    <property type="entry name" value="METABOTROPIC GLUTAMATE RECEPTOR"/>
    <property type="match status" value="1"/>
</dbReference>
<evidence type="ECO:0000256" key="7">
    <source>
        <dbReference type="ARBA" id="ARBA00023136"/>
    </source>
</evidence>
<keyword evidence="8 15" id="KW-0675">Receptor</keyword>
<evidence type="ECO:0000256" key="11">
    <source>
        <dbReference type="ARBA" id="ARBA00054813"/>
    </source>
</evidence>
<feature type="transmembrane region" description="Helical" evidence="13">
    <location>
        <begin position="1344"/>
        <end position="1366"/>
    </location>
</feature>
<dbReference type="PROSITE" id="PS00981">
    <property type="entry name" value="G_PROTEIN_RECEP_F3_3"/>
    <property type="match status" value="1"/>
</dbReference>
<feature type="transmembrane region" description="Helical" evidence="13">
    <location>
        <begin position="1372"/>
        <end position="1395"/>
    </location>
</feature>
<keyword evidence="3" id="KW-1003">Cell membrane</keyword>
<dbReference type="InterPro" id="IPR050726">
    <property type="entry name" value="mGluR"/>
</dbReference>
<evidence type="ECO:0000313" key="16">
    <source>
        <dbReference type="EnsemblMetazoa" id="KAF7493211.1"/>
    </source>
</evidence>
<dbReference type="OrthoDB" id="9987222at2759"/>
<evidence type="ECO:0000256" key="8">
    <source>
        <dbReference type="ARBA" id="ARBA00023170"/>
    </source>
</evidence>
<dbReference type="GO" id="GO:0004930">
    <property type="term" value="F:G protein-coupled receptor activity"/>
    <property type="evidence" value="ECO:0007669"/>
    <property type="project" value="UniProtKB-KW"/>
</dbReference>
<comment type="function">
    <text evidence="11">G-protein coupled receptor for glutamate. Ligand binding causes a conformation change that triggers signaling via guanine nucleotide-binding proteins (G proteins) and modulates the activity of down-stream effectors.</text>
</comment>
<evidence type="ECO:0000256" key="1">
    <source>
        <dbReference type="ARBA" id="ARBA00004651"/>
    </source>
</evidence>
<dbReference type="Proteomes" id="UP000070412">
    <property type="component" value="Unassembled WGS sequence"/>
</dbReference>
<dbReference type="InterPro" id="IPR011500">
    <property type="entry name" value="GPCR_3_9-Cys_dom"/>
</dbReference>
<sequence>MNRFVSSDQTKALKSIDIVSNQTNKGDYDDDDDDDDDGNLWFENERVDHLRSDYSYHQRQQRNCESNDERNESMAILLILFKFFRTKLLDSIGKFSHRNRIDHQVFNCFYVKFISPFLIFFLNFFSWFLPSSFYDQFFAIIESIIITFFTQNRLFRQSLFIYSKNLIDRWDHWKRSRRRKLNSYRRNYFHIFLLSQLIPIVIAIERNSRHTSPTSTIPSLLSSSSPSSSTSKQEEFFPTPTINSLKPSTDFGLEKAIKKINSINHHYHQNYHERRERSNVTIAQKKNLFYKNLLNSSSLTNKNGDYYYEIVNNMNRSDNAKDSLIKHRNNNNDDVDINENHNNYDDHWISDRNLKRESFPNALKDGLHFQSLKFAQPTPRPLKTIDVAIPRLPSRSKREDEFIFDDFIDDDDYNDDYNDDDDDDENDGDEDDNLDNSMIESSSDKLRAKNLDPKQSKRSRSRLEKYSRRNSSSSITSSLASNHDPNYDDNSLENLINIHHNDPLLTKHPRFSDQFRLNFTNEMIGDEINFKKNQFQSKAIKYPNSFSTFVLDHNQIEQISPPSSRYYDDYNDDSQHQFSERKPRYIFHSPESEKNLTWPVKKVSEVLGNITLGGLMMVHEREDQKMCGPIMPQGGIQALEAMLFTIDYINLESKILPGITLGAYILDDCDKDTYGLEQSIDFIKGSITNLDDGYSCSDGSTRSQKKIWGVLGAASSATSIQVANLLRLFRIPQVSFFSTSSELSNKQRFEYFLRTVPSDKSQALVMVEIVKQLNWSYVSIIYEESIYGIRAFNDLEELLEQSNICIAIKERLTKDSGIAANSSYDNIVRKLATKPNSKGVIVFGSDQEVAMLMQAVKRNNATGQYYWIGSDGWSARKVVFDGNEHQVEGTISVQPMASPVPGFDNYFLSLTPQNNRRNPWFVEYWEHTFKCKWPESDYTPYNLQYTRNCSGNERITAESNGYDVEMQLQFVSDAVLAFAYAIQSMQQELCPETIGVCSKMLKADGSVLLQHLKKIQFKGLNGHEFHFAENGDGPARYRIIHFKQIDDNVFNWIQVGEYVDGNLNLDLSKVRFRLLDPYPPISVCSQPCEKGQAKTYLEGEKCCFHCINCTKYQVLISETQCIDCPSGFLPDLEQIECIPIPEEYMRPDSYWSIGSMTFAGIGIIFTLFVIAIFIRYNDTPVVRASGRELCYVLLVGILMCYSMTIFFIQKPNIFICGIQKAGIGLCFSIVYSAILTKTNRIARIFRAGKRSARRPSFISPKSQLIICGCLIMIQCFIIAIWLAFSPPKVIHYHPTREDNKLICQASIKGGYLVAFMYPIILIVVCTVYAVITRNIPEAFNESKFIGFTMYTTCIIWLAFVPIYFTSSQSNHIALNLTTLSVSVSLSATVTLLCLFSPKLYIILLHPEKNVRQSVTMPQHKYSGHNKMMTTITTSPSSSQIINKSTTQPVQTSSSTSSSSSSSSSSSASASAQTSSNTSTRNTMTNVMTTDLSPLPPSSTNLLKQNFVGKASNHSDGNHSHCLIEKKIFNQNHSCTCDAANDYNQYRHHQGPQAKCCDYQNHSNHHRTNRKDSSTQSDEYEMFQIMKKSGMKKSPKLSILAKNFQSLDNSSITAQFQDTDQSIGRGQHSHLNRNEDDGVDDKATDQPQIESTVILSQTPTSLLLKVNHDKPLTSACCSSSNERCYSFVTFSKTSPSTYISSPSSSFLSSLSTPPSSSASTLTISKQNSQSLKHCEEASTVWSKINSDGHQLGNSISTESYVTNQTANSNHKSTTTTVSTTVTSMKIQSNTATTVTESQTKTSLDQEDNLAVTIGSFGQQKKTTAAKI</sequence>
<dbReference type="GO" id="GO:0005886">
    <property type="term" value="C:plasma membrane"/>
    <property type="evidence" value="ECO:0007669"/>
    <property type="project" value="UniProtKB-SubCell"/>
</dbReference>
<feature type="compositionally biased region" description="Basic and acidic residues" evidence="12">
    <location>
        <begin position="1631"/>
        <end position="1643"/>
    </location>
</feature>
<protein>
    <submittedName>
        <fullName evidence="15">Metabotropic glutamate receptor</fullName>
    </submittedName>
</protein>
<feature type="transmembrane region" description="Helical" evidence="13">
    <location>
        <begin position="1221"/>
        <end position="1242"/>
    </location>
</feature>
<feature type="transmembrane region" description="Helical" evidence="13">
    <location>
        <begin position="1263"/>
        <end position="1284"/>
    </location>
</feature>
<dbReference type="CDD" id="cd06362">
    <property type="entry name" value="PBP1_mGluR"/>
    <property type="match status" value="1"/>
</dbReference>
<dbReference type="InterPro" id="IPR017978">
    <property type="entry name" value="GPCR_3_C"/>
</dbReference>
<dbReference type="CDD" id="cd15045">
    <property type="entry name" value="7tmC_mGluRs"/>
    <property type="match status" value="1"/>
</dbReference>
<evidence type="ECO:0000256" key="3">
    <source>
        <dbReference type="ARBA" id="ARBA00022475"/>
    </source>
</evidence>
<feature type="transmembrane region" description="Helical" evidence="13">
    <location>
        <begin position="1189"/>
        <end position="1209"/>
    </location>
</feature>
<keyword evidence="6" id="KW-0297">G-protein coupled receptor</keyword>
<dbReference type="InterPro" id="IPR038550">
    <property type="entry name" value="GPCR_3_9-Cys_sf"/>
</dbReference>
<feature type="region of interest" description="Disordered" evidence="12">
    <location>
        <begin position="408"/>
        <end position="486"/>
    </location>
</feature>
<evidence type="ECO:0000256" key="13">
    <source>
        <dbReference type="SAM" id="Phobius"/>
    </source>
</evidence>
<keyword evidence="9" id="KW-0325">Glycoprotein</keyword>
<feature type="compositionally biased region" description="Basic and acidic residues" evidence="12">
    <location>
        <begin position="442"/>
        <end position="467"/>
    </location>
</feature>
<evidence type="ECO:0000256" key="9">
    <source>
        <dbReference type="ARBA" id="ARBA00023180"/>
    </source>
</evidence>
<keyword evidence="17" id="KW-1185">Reference proteome</keyword>
<dbReference type="PRINTS" id="PR00593">
    <property type="entry name" value="MTABOTROPICR"/>
</dbReference>
<evidence type="ECO:0000313" key="17">
    <source>
        <dbReference type="Proteomes" id="UP000070412"/>
    </source>
</evidence>
<dbReference type="Pfam" id="PF07562">
    <property type="entry name" value="NCD3G"/>
    <property type="match status" value="1"/>
</dbReference>
<evidence type="ECO:0000256" key="6">
    <source>
        <dbReference type="ARBA" id="ARBA00023040"/>
    </source>
</evidence>
<dbReference type="EMBL" id="WVUK01000056">
    <property type="protein sequence ID" value="KAF7493211.1"/>
    <property type="molecule type" value="Genomic_DNA"/>
</dbReference>
<dbReference type="PROSITE" id="PS50259">
    <property type="entry name" value="G_PROTEIN_RECEP_F3_4"/>
    <property type="match status" value="1"/>
</dbReference>
<feature type="region of interest" description="Disordered" evidence="12">
    <location>
        <begin position="210"/>
        <end position="239"/>
    </location>
</feature>
<dbReference type="InterPro" id="IPR000337">
    <property type="entry name" value="GPCR_3"/>
</dbReference>
<feature type="domain" description="G-protein coupled receptors family 3 profile" evidence="14">
    <location>
        <begin position="1151"/>
        <end position="1418"/>
    </location>
</feature>
<reference evidence="16" key="3">
    <citation type="submission" date="2022-06" db="UniProtKB">
        <authorList>
            <consortium name="EnsemblMetazoa"/>
        </authorList>
    </citation>
    <scope>IDENTIFICATION</scope>
</reference>
<dbReference type="PRINTS" id="PR00248">
    <property type="entry name" value="GPCRMGR"/>
</dbReference>
<feature type="region of interest" description="Disordered" evidence="12">
    <location>
        <begin position="1622"/>
        <end position="1645"/>
    </location>
</feature>
<gene>
    <name evidence="15" type="ORF">SSS_7496</name>
</gene>
<feature type="compositionally biased region" description="Low complexity" evidence="12">
    <location>
        <begin position="469"/>
        <end position="481"/>
    </location>
</feature>
<feature type="transmembrane region" description="Helical" evidence="13">
    <location>
        <begin position="109"/>
        <end position="130"/>
    </location>
</feature>
<reference evidence="15" key="2">
    <citation type="submission" date="2020-01" db="EMBL/GenBank/DDBJ databases">
        <authorList>
            <person name="Korhonen P.K.K."/>
            <person name="Guangxu M.G."/>
            <person name="Wang T.W."/>
            <person name="Stroehlein A.J.S."/>
            <person name="Young N.D."/>
            <person name="Ang C.-S.A."/>
            <person name="Fernando D.W.F."/>
            <person name="Lu H.L."/>
            <person name="Taylor S.T."/>
            <person name="Ehtesham M.E.M."/>
            <person name="Najaraj S.H.N."/>
            <person name="Harsha G.H.G."/>
            <person name="Madugundu A.M."/>
            <person name="Renuse S.R."/>
            <person name="Holt D.H."/>
            <person name="Pandey A.P."/>
            <person name="Papenfuss A.P."/>
            <person name="Gasser R.B.G."/>
            <person name="Fischer K.F."/>
        </authorList>
    </citation>
    <scope>NUCLEOTIDE SEQUENCE</scope>
    <source>
        <strain evidence="15">SSS_KF_BRIS2020</strain>
    </source>
</reference>
<reference evidence="17" key="1">
    <citation type="journal article" date="2020" name="PLoS Negl. Trop. Dis.">
        <title>High-quality nuclear genome for Sarcoptes scabiei-A critical resource for a neglected parasite.</title>
        <authorList>
            <person name="Korhonen P.K."/>
            <person name="Gasser R.B."/>
            <person name="Ma G."/>
            <person name="Wang T."/>
            <person name="Stroehlein A.J."/>
            <person name="Young N.D."/>
            <person name="Ang C.S."/>
            <person name="Fernando D.D."/>
            <person name="Lu H.C."/>
            <person name="Taylor S."/>
            <person name="Reynolds S.L."/>
            <person name="Mofiz E."/>
            <person name="Najaraj S.H."/>
            <person name="Gowda H."/>
            <person name="Madugundu A."/>
            <person name="Renuse S."/>
            <person name="Holt D."/>
            <person name="Pandey A."/>
            <person name="Papenfuss A.T."/>
            <person name="Fischer K."/>
        </authorList>
    </citation>
    <scope>NUCLEOTIDE SEQUENCE [LARGE SCALE GENOMIC DNA]</scope>
</reference>
<dbReference type="Pfam" id="PF00003">
    <property type="entry name" value="7tm_3"/>
    <property type="match status" value="1"/>
</dbReference>
<dbReference type="InterPro" id="IPR028082">
    <property type="entry name" value="Peripla_BP_I"/>
</dbReference>
<accession>A0A834RAV5</accession>
<evidence type="ECO:0000256" key="12">
    <source>
        <dbReference type="SAM" id="MobiDB-lite"/>
    </source>
</evidence>
<dbReference type="InterPro" id="IPR017979">
    <property type="entry name" value="GPCR_3_CS"/>
</dbReference>
<comment type="subcellular location">
    <subcellularLocation>
        <location evidence="1">Cell membrane</location>
        <topology evidence="1">Multi-pass membrane protein</topology>
    </subcellularLocation>
</comment>
<keyword evidence="10" id="KW-0807">Transducer</keyword>